<accession>A0AAD5U9D7</accession>
<sequence>MDKYVLTLNDKIGGVLANNITGNTSFIEWAIGYNDLELLEWALKNEKELKENYFNIYLLDDEDWDRLFKHIYNTLGDEYLEKLKMVREIAIETQRKHPAEKDNLLQYYKEFSLASYRRHHKNIPWNVLSEVERFDDV</sequence>
<comment type="caution">
    <text evidence="1">The sequence shown here is derived from an EMBL/GenBank/DDBJ whole genome shotgun (WGS) entry which is preliminary data.</text>
</comment>
<proteinExistence type="predicted"/>
<keyword evidence="2" id="KW-1185">Reference proteome</keyword>
<dbReference type="EMBL" id="JADGKB010000193">
    <property type="protein sequence ID" value="KAJ3251225.1"/>
    <property type="molecule type" value="Genomic_DNA"/>
</dbReference>
<organism evidence="1 2">
    <name type="scientific">Boothiomyces macroporosus</name>
    <dbReference type="NCBI Taxonomy" id="261099"/>
    <lineage>
        <taxon>Eukaryota</taxon>
        <taxon>Fungi</taxon>
        <taxon>Fungi incertae sedis</taxon>
        <taxon>Chytridiomycota</taxon>
        <taxon>Chytridiomycota incertae sedis</taxon>
        <taxon>Chytridiomycetes</taxon>
        <taxon>Rhizophydiales</taxon>
        <taxon>Terramycetaceae</taxon>
        <taxon>Boothiomyces</taxon>
    </lineage>
</organism>
<gene>
    <name evidence="1" type="ORF">HK103_002571</name>
</gene>
<protein>
    <submittedName>
        <fullName evidence="1">Uncharacterized protein</fullName>
    </submittedName>
</protein>
<dbReference type="Proteomes" id="UP001210925">
    <property type="component" value="Unassembled WGS sequence"/>
</dbReference>
<name>A0AAD5U9D7_9FUNG</name>
<dbReference type="AlphaFoldDB" id="A0AAD5U9D7"/>
<evidence type="ECO:0000313" key="2">
    <source>
        <dbReference type="Proteomes" id="UP001210925"/>
    </source>
</evidence>
<evidence type="ECO:0000313" key="1">
    <source>
        <dbReference type="EMBL" id="KAJ3251225.1"/>
    </source>
</evidence>
<reference evidence="1" key="1">
    <citation type="submission" date="2020-05" db="EMBL/GenBank/DDBJ databases">
        <title>Phylogenomic resolution of chytrid fungi.</title>
        <authorList>
            <person name="Stajich J.E."/>
            <person name="Amses K."/>
            <person name="Simmons R."/>
            <person name="Seto K."/>
            <person name="Myers J."/>
            <person name="Bonds A."/>
            <person name="Quandt C.A."/>
            <person name="Barry K."/>
            <person name="Liu P."/>
            <person name="Grigoriev I."/>
            <person name="Longcore J.E."/>
            <person name="James T.Y."/>
        </authorList>
    </citation>
    <scope>NUCLEOTIDE SEQUENCE</scope>
    <source>
        <strain evidence="1">PLAUS21</strain>
    </source>
</reference>